<evidence type="ECO:0000313" key="3">
    <source>
        <dbReference type="EMBL" id="CAF0758972.1"/>
    </source>
</evidence>
<feature type="compositionally biased region" description="Basic and acidic residues" evidence="1">
    <location>
        <begin position="529"/>
        <end position="539"/>
    </location>
</feature>
<accession>A0A813PVK8</accession>
<dbReference type="InterPro" id="IPR035897">
    <property type="entry name" value="Toll_tir_struct_dom_sf"/>
</dbReference>
<dbReference type="SUPFAM" id="SSF52200">
    <property type="entry name" value="Toll/Interleukin receptor TIR domain"/>
    <property type="match status" value="1"/>
</dbReference>
<name>A0A813PVK8_9BILA</name>
<dbReference type="PANTHER" id="PTHR46270">
    <property type="entry name" value="ARMADILLO-TYPE FOLD-RELATED"/>
    <property type="match status" value="1"/>
</dbReference>
<dbReference type="EMBL" id="CAJOBC010000116">
    <property type="protein sequence ID" value="CAF3539596.1"/>
    <property type="molecule type" value="Genomic_DNA"/>
</dbReference>
<dbReference type="Gene3D" id="3.40.50.10140">
    <property type="entry name" value="Toll/interleukin-1 receptor homology (TIR) domain"/>
    <property type="match status" value="1"/>
</dbReference>
<evidence type="ECO:0000313" key="5">
    <source>
        <dbReference type="Proteomes" id="UP000663829"/>
    </source>
</evidence>
<keyword evidence="5" id="KW-1185">Reference proteome</keyword>
<feature type="region of interest" description="Disordered" evidence="1">
    <location>
        <begin position="529"/>
        <end position="548"/>
    </location>
</feature>
<comment type="caution">
    <text evidence="3">The sequence shown here is derived from an EMBL/GenBank/DDBJ whole genome shotgun (WGS) entry which is preliminary data.</text>
</comment>
<dbReference type="Proteomes" id="UP000663829">
    <property type="component" value="Unassembled WGS sequence"/>
</dbReference>
<dbReference type="SMART" id="SM00255">
    <property type="entry name" value="TIR"/>
    <property type="match status" value="1"/>
</dbReference>
<organism evidence="3 5">
    <name type="scientific">Didymodactylos carnosus</name>
    <dbReference type="NCBI Taxonomy" id="1234261"/>
    <lineage>
        <taxon>Eukaryota</taxon>
        <taxon>Metazoa</taxon>
        <taxon>Spiralia</taxon>
        <taxon>Gnathifera</taxon>
        <taxon>Rotifera</taxon>
        <taxon>Eurotatoria</taxon>
        <taxon>Bdelloidea</taxon>
        <taxon>Philodinida</taxon>
        <taxon>Philodinidae</taxon>
        <taxon>Didymodactylos</taxon>
    </lineage>
</organism>
<evidence type="ECO:0000259" key="2">
    <source>
        <dbReference type="PROSITE" id="PS50104"/>
    </source>
</evidence>
<sequence length="806" mass="94861">MNQNNIVDLSQYSSLSVEQFENNPSFSRDLLQNLGLYSQYDIPTLVQSLPKRMHNLTKDILNIWSSVKRELTPNELKYLDLISVIELKMADMIQVLEKNIVDKIRDILFPTPIIEALTTCVTYIRDEYVGDRTNKILFYIIHMLDARILVHRLCYQTLITQPDDLYDEITRCITHKHSKTYLKSSISNFSCTLEKSLTTENNNFDYLHLFFIGCCTYFYSLYKPQPQTIPIDNDKYIYLYCKYFRTLISQTDYSSNENIIYCLRGVMALLTNRISIDYWLTIINQAFLEPDDTMVQARNPFNIHFFICISELLNNDNLIKKIVDTWSNNVTRLLDITMVFLNNLCVADNDTNQVVDLLKNSPHYVKILIKYINVPYDRLRLMAFFVLAEIILLKDLKTIPNIAEKLTHLVFEFIQKAADSPKRRYNGIPFELLLKSLLTFIEQDVVKKEIIPYIDLIIDYIIQKREFSALKIIRKLSLSTELADILNQNQKLSEILNNPKKYFDGNEKHNKIIEEIRYQLKVLPFEHQENENKQEEQQRRQQALLTDSGTSIRSKSDFPKLFISYSHKDKEICETIVNELKKEKNLKVWFDTDKVKDYVIEDITAGVKQSDRILLMLSDHYVKSDYCRREVKFSESHNKILMPCIIQKNFRVTNYDWLNFILEDKFVYSFHKDNPPYTLTLTRLISHINDTNNNEIDNTSLTVDSPNTSISVTINKKRTSNYLMKHLAAWNSTDIWEWCMDNKLDNWTKSLRHYDGEALLELSKLINKDRKLKNICLNSQINVFDVALFKSAMKKIQLKNDNNNQA</sequence>
<evidence type="ECO:0000256" key="1">
    <source>
        <dbReference type="SAM" id="MobiDB-lite"/>
    </source>
</evidence>
<dbReference type="Pfam" id="PF13676">
    <property type="entry name" value="TIR_2"/>
    <property type="match status" value="1"/>
</dbReference>
<dbReference type="PROSITE" id="PS50104">
    <property type="entry name" value="TIR"/>
    <property type="match status" value="1"/>
</dbReference>
<protein>
    <recommendedName>
        <fullName evidence="2">TIR domain-containing protein</fullName>
    </recommendedName>
</protein>
<dbReference type="PANTHER" id="PTHR46270:SF2">
    <property type="entry name" value="TIR DOMAIN-CONTAINING PROTEIN"/>
    <property type="match status" value="1"/>
</dbReference>
<dbReference type="InterPro" id="IPR000157">
    <property type="entry name" value="TIR_dom"/>
</dbReference>
<proteinExistence type="predicted"/>
<dbReference type="EMBL" id="CAJNOQ010000116">
    <property type="protein sequence ID" value="CAF0758972.1"/>
    <property type="molecule type" value="Genomic_DNA"/>
</dbReference>
<gene>
    <name evidence="3" type="ORF">GPM918_LOCUS1275</name>
    <name evidence="4" type="ORF">SRO942_LOCUS1275</name>
</gene>
<dbReference type="Proteomes" id="UP000681722">
    <property type="component" value="Unassembled WGS sequence"/>
</dbReference>
<dbReference type="OrthoDB" id="6160824at2759"/>
<reference evidence="3" key="1">
    <citation type="submission" date="2021-02" db="EMBL/GenBank/DDBJ databases">
        <authorList>
            <person name="Nowell W R."/>
        </authorList>
    </citation>
    <scope>NUCLEOTIDE SEQUENCE</scope>
</reference>
<feature type="domain" description="TIR" evidence="2">
    <location>
        <begin position="557"/>
        <end position="674"/>
    </location>
</feature>
<dbReference type="AlphaFoldDB" id="A0A813PVK8"/>
<evidence type="ECO:0000313" key="4">
    <source>
        <dbReference type="EMBL" id="CAF3539596.1"/>
    </source>
</evidence>
<dbReference type="GO" id="GO:0007165">
    <property type="term" value="P:signal transduction"/>
    <property type="evidence" value="ECO:0007669"/>
    <property type="project" value="InterPro"/>
</dbReference>